<feature type="non-terminal residue" evidence="2">
    <location>
        <position position="1"/>
    </location>
</feature>
<evidence type="ECO:0000313" key="2">
    <source>
        <dbReference type="EMBL" id="EFN85191.1"/>
    </source>
</evidence>
<proteinExistence type="predicted"/>
<keyword evidence="3" id="KW-1185">Reference proteome</keyword>
<organism evidence="3">
    <name type="scientific">Harpegnathos saltator</name>
    <name type="common">Jerdon's jumping ant</name>
    <dbReference type="NCBI Taxonomy" id="610380"/>
    <lineage>
        <taxon>Eukaryota</taxon>
        <taxon>Metazoa</taxon>
        <taxon>Ecdysozoa</taxon>
        <taxon>Arthropoda</taxon>
        <taxon>Hexapoda</taxon>
        <taxon>Insecta</taxon>
        <taxon>Pterygota</taxon>
        <taxon>Neoptera</taxon>
        <taxon>Endopterygota</taxon>
        <taxon>Hymenoptera</taxon>
        <taxon>Apocrita</taxon>
        <taxon>Aculeata</taxon>
        <taxon>Formicoidea</taxon>
        <taxon>Formicidae</taxon>
        <taxon>Ponerinae</taxon>
        <taxon>Ponerini</taxon>
        <taxon>Harpegnathos</taxon>
    </lineage>
</organism>
<evidence type="ECO:0000313" key="3">
    <source>
        <dbReference type="Proteomes" id="UP000008237"/>
    </source>
</evidence>
<gene>
    <name evidence="2" type="ORF">EAI_06385</name>
</gene>
<protein>
    <recommendedName>
        <fullName evidence="1">Mos1 transposase HTH domain-containing protein</fullName>
    </recommendedName>
</protein>
<feature type="domain" description="Mos1 transposase HTH" evidence="1">
    <location>
        <begin position="1"/>
        <end position="36"/>
    </location>
</feature>
<reference evidence="2 3" key="1">
    <citation type="journal article" date="2010" name="Science">
        <title>Genomic comparison of the ants Camponotus floridanus and Harpegnathos saltator.</title>
        <authorList>
            <person name="Bonasio R."/>
            <person name="Zhang G."/>
            <person name="Ye C."/>
            <person name="Mutti N.S."/>
            <person name="Fang X."/>
            <person name="Qin N."/>
            <person name="Donahue G."/>
            <person name="Yang P."/>
            <person name="Li Q."/>
            <person name="Li C."/>
            <person name="Zhang P."/>
            <person name="Huang Z."/>
            <person name="Berger S.L."/>
            <person name="Reinberg D."/>
            <person name="Wang J."/>
            <person name="Liebig J."/>
        </authorList>
    </citation>
    <scope>NUCLEOTIDE SEQUENCE [LARGE SCALE GENOMIC DNA]</scope>
    <source>
        <strain evidence="2 3">R22 G/1</strain>
    </source>
</reference>
<dbReference type="InterPro" id="IPR041426">
    <property type="entry name" value="Mos1_HTH"/>
</dbReference>
<accession>E2BGJ8</accession>
<dbReference type="Proteomes" id="UP000008237">
    <property type="component" value="Unassembled WGS sequence"/>
</dbReference>
<sequence>HLRHALLFLSNQKKKAAESHRLLVETYGEHAPTIRT</sequence>
<evidence type="ECO:0000259" key="1">
    <source>
        <dbReference type="Pfam" id="PF17906"/>
    </source>
</evidence>
<dbReference type="Gene3D" id="1.10.10.1450">
    <property type="match status" value="1"/>
</dbReference>
<dbReference type="Pfam" id="PF17906">
    <property type="entry name" value="HTH_48"/>
    <property type="match status" value="1"/>
</dbReference>
<dbReference type="EMBL" id="GL448189">
    <property type="protein sequence ID" value="EFN85191.1"/>
    <property type="molecule type" value="Genomic_DNA"/>
</dbReference>
<dbReference type="InParanoid" id="E2BGJ8"/>
<dbReference type="AlphaFoldDB" id="E2BGJ8"/>
<feature type="non-terminal residue" evidence="2">
    <location>
        <position position="36"/>
    </location>
</feature>
<name>E2BGJ8_HARSA</name>